<feature type="region of interest" description="Disordered" evidence="1">
    <location>
        <begin position="60"/>
        <end position="258"/>
    </location>
</feature>
<feature type="region of interest" description="Disordered" evidence="1">
    <location>
        <begin position="379"/>
        <end position="442"/>
    </location>
</feature>
<feature type="compositionally biased region" description="Polar residues" evidence="1">
    <location>
        <begin position="76"/>
        <end position="86"/>
    </location>
</feature>
<feature type="region of interest" description="Disordered" evidence="1">
    <location>
        <begin position="1155"/>
        <end position="1187"/>
    </location>
</feature>
<feature type="compositionally biased region" description="Gly residues" evidence="1">
    <location>
        <begin position="230"/>
        <end position="241"/>
    </location>
</feature>
<evidence type="ECO:0000313" key="3">
    <source>
        <dbReference type="EMBL" id="CAE0475121.1"/>
    </source>
</evidence>
<feature type="region of interest" description="Disordered" evidence="1">
    <location>
        <begin position="983"/>
        <end position="1052"/>
    </location>
</feature>
<feature type="compositionally biased region" description="Basic residues" evidence="1">
    <location>
        <begin position="991"/>
        <end position="1002"/>
    </location>
</feature>
<dbReference type="AlphaFoldDB" id="A0A7S3QEM0"/>
<dbReference type="Pfam" id="PF07039">
    <property type="entry name" value="SGF29_Tudor"/>
    <property type="match status" value="1"/>
</dbReference>
<feature type="compositionally biased region" description="Low complexity" evidence="1">
    <location>
        <begin position="379"/>
        <end position="412"/>
    </location>
</feature>
<dbReference type="EMBL" id="HBIO01026018">
    <property type="protein sequence ID" value="CAE0475121.1"/>
    <property type="molecule type" value="Transcribed_RNA"/>
</dbReference>
<evidence type="ECO:0000259" key="2">
    <source>
        <dbReference type="PROSITE" id="PS51518"/>
    </source>
</evidence>
<accession>A0A7S3QEM0</accession>
<feature type="region of interest" description="Disordered" evidence="1">
    <location>
        <begin position="549"/>
        <end position="587"/>
    </location>
</feature>
<feature type="compositionally biased region" description="Polar residues" evidence="1">
    <location>
        <begin position="176"/>
        <end position="195"/>
    </location>
</feature>
<feature type="region of interest" description="Disordered" evidence="1">
    <location>
        <begin position="737"/>
        <end position="786"/>
    </location>
</feature>
<feature type="compositionally biased region" description="Low complexity" evidence="1">
    <location>
        <begin position="92"/>
        <end position="131"/>
    </location>
</feature>
<reference evidence="3" key="1">
    <citation type="submission" date="2021-01" db="EMBL/GenBank/DDBJ databases">
        <authorList>
            <person name="Corre E."/>
            <person name="Pelletier E."/>
            <person name="Niang G."/>
            <person name="Scheremetjew M."/>
            <person name="Finn R."/>
            <person name="Kale V."/>
            <person name="Holt S."/>
            <person name="Cochrane G."/>
            <person name="Meng A."/>
            <person name="Brown T."/>
            <person name="Cohen L."/>
        </authorList>
    </citation>
    <scope>NUCLEOTIDE SEQUENCE</scope>
    <source>
        <strain evidence="3">MM31A-1</strain>
    </source>
</reference>
<dbReference type="PANTHER" id="PTHR21539:SF0">
    <property type="entry name" value="SAGA-ASSOCIATED FACTOR 29"/>
    <property type="match status" value="1"/>
</dbReference>
<dbReference type="PROSITE" id="PS51518">
    <property type="entry name" value="SGF29_C"/>
    <property type="match status" value="1"/>
</dbReference>
<sequence>MNVGGNIGPNGTGMGMAKSNNVNMNMGMQNMPQGFNNPASQNNSNMSNMSNDQLMQFQIMQEQAQQQQQQQQQQMGNSAHSQATSPQPLPGMMQNQQLQNQQMKMQNQEMQNQQLNQQIQKQLALSQQEQQSNPPNVAAMNQKRQRQNKLPSTNNSNTMNMNMNMNDQMNGPMNGPINSNGQNPNSNAQRRLSNAQQQQLMKQKMLLLMRQQQHKQQQQQQEQARRGSLDGSGTGGSGVGIGNSNKASRRNSNASVSSQNMLAKMQGNVPGMIDSTGSAVGMNNMGSMNQNNGMDANAGIGGNLIGGAGGMNNNPSNGMGMHSTSPQKNFGMNSSNNGGMQNLNGADRRRGSNNMNVNSMMTQQQQLQAMQQQMQAQMQQAAQQRQQSQAQAQSQPTSQKMQQGIQQQPMLQSVPMRPKLAQPQMMHRPKSSSEISGQGAGTTFDENQQEAMTKMRTNAMMGSNAQRRSSASGIGLPGSMMQGSMNIPGIGLGRNNAMDMVGGNTNGTMNPQMFSEMNNNMNGPMSAQMNGQMSAQMSAQMNAQMNGQMNGQMNQRLPPPQPRRPSLKTASRMASGTNASRDPNPHYGLMKAEDAIPLIESLPWEEKLIYLSRHVMGGRKGNGFFRAVSTLNKSRSKMLKEGELSTAKRKVARRGGMGGIAMHGYDISDGENASIFGGLSTTNDLIEPSQELAILKESPDIASNMLVEMGLGVTFCNTITSTIKSILKEIDSPEKKLDKKMPTVSEVKSNPQKGVKTQIPKAAVQPSAPPSIPFNLPPSLKKRRPRKIKDPIEECAPADPLAKKCSKKDLAHRHLNLTRFRPLRAGDFVAYKKTGNDSVCLLGTVVSDWHPTQSLSPNELMSLTDARRKEVFSSMVAVLDMNQQKKNSNVLGEMVSRQYILPLPQSHEEGNEWMYRCRKGFRVYAMDPQTSSFHPATVLDSTTYCEDEDNICIIEFDMKDSSTGGTKGIQRHVPARFVTLIPRDFSSSTKPRAKAPSRKRKSAASSTAGKKGSGPNGKTNAASNKASGRNKKSAPPSATVPSIANTSSITSSNHHYPQALQMQAHFQRNKAHRKQMEAREMQMRSQEIGNLATSNGINNNDSLMQTSQHNNPTVSMTPGRSQLNSHLDTDPDQALPWDDGLFEDMGDWEKDLEGIDFGNDTFGGDSISGTPARRSSIRQMASQTQQL</sequence>
<feature type="compositionally biased region" description="Low complexity" evidence="1">
    <location>
        <begin position="1042"/>
        <end position="1052"/>
    </location>
</feature>
<feature type="compositionally biased region" description="Low complexity" evidence="1">
    <location>
        <begin position="154"/>
        <end position="174"/>
    </location>
</feature>
<feature type="compositionally biased region" description="Low complexity" evidence="1">
    <location>
        <begin position="196"/>
        <end position="222"/>
    </location>
</feature>
<feature type="compositionally biased region" description="Polar residues" evidence="1">
    <location>
        <begin position="1177"/>
        <end position="1187"/>
    </location>
</feature>
<protein>
    <recommendedName>
        <fullName evidence="2">SGF29 C-terminal domain-containing protein</fullName>
    </recommendedName>
</protein>
<organism evidence="3">
    <name type="scientific">Chaetoceros debilis</name>
    <dbReference type="NCBI Taxonomy" id="122233"/>
    <lineage>
        <taxon>Eukaryota</taxon>
        <taxon>Sar</taxon>
        <taxon>Stramenopiles</taxon>
        <taxon>Ochrophyta</taxon>
        <taxon>Bacillariophyta</taxon>
        <taxon>Coscinodiscophyceae</taxon>
        <taxon>Chaetocerotophycidae</taxon>
        <taxon>Chaetocerotales</taxon>
        <taxon>Chaetocerotaceae</taxon>
        <taxon>Chaetoceros</taxon>
    </lineage>
</organism>
<dbReference type="GO" id="GO:0000124">
    <property type="term" value="C:SAGA complex"/>
    <property type="evidence" value="ECO:0007669"/>
    <property type="project" value="InterPro"/>
</dbReference>
<dbReference type="InterPro" id="IPR010750">
    <property type="entry name" value="SGF29_tudor-like_dom"/>
</dbReference>
<feature type="compositionally biased region" description="Polar residues" evidence="1">
    <location>
        <begin position="568"/>
        <end position="581"/>
    </location>
</feature>
<proteinExistence type="predicted"/>
<feature type="domain" description="SGF29 C-terminal" evidence="2">
    <location>
        <begin position="819"/>
        <end position="987"/>
    </location>
</feature>
<dbReference type="InterPro" id="IPR037802">
    <property type="entry name" value="SGF29"/>
</dbReference>
<feature type="compositionally biased region" description="Low complexity" evidence="1">
    <location>
        <begin position="242"/>
        <end position="258"/>
    </location>
</feature>
<feature type="compositionally biased region" description="Low complexity" evidence="1">
    <location>
        <begin position="60"/>
        <end position="75"/>
    </location>
</feature>
<feature type="compositionally biased region" description="Pro residues" evidence="1">
    <location>
        <begin position="767"/>
        <end position="776"/>
    </location>
</feature>
<name>A0A7S3QEM0_9STRA</name>
<gene>
    <name evidence="3" type="ORF">CDEB00056_LOCUS19974</name>
</gene>
<evidence type="ECO:0000256" key="1">
    <source>
        <dbReference type="SAM" id="MobiDB-lite"/>
    </source>
</evidence>
<feature type="compositionally biased region" description="Polar residues" evidence="1">
    <location>
        <begin position="1016"/>
        <end position="1027"/>
    </location>
</feature>
<dbReference type="PANTHER" id="PTHR21539">
    <property type="entry name" value="SAGA-ASSOCIATED FACTOR 29"/>
    <property type="match status" value="1"/>
</dbReference>